<evidence type="ECO:0000256" key="1">
    <source>
        <dbReference type="SAM" id="MobiDB-lite"/>
    </source>
</evidence>
<proteinExistence type="predicted"/>
<sequence length="279" mass="30555">MSVIGQRYQRGNLTVVKRASQPLELPTSANAVRASGLAINLTATSIRIDADEIALARRASRIAGAPPRVYADCGPRYPRELYQRLEEASFQSVGQQEDLSAQFVPRRGYGESPACSQSDWEFDFERTGRKHGLHRTGRRGPGYGGSGCAISRAARRDSGGQSSPHGAHRLQGENDATVVGQAATDRVGRRTSQDRCQDAQHLPGLLKRLGNEERRTLQRAVPFFDTGLPYAAGAFGVRLRELRWKNRAWLATADTIAGWNGFEIRNAGSGRSPVRKRSG</sequence>
<evidence type="ECO:0000313" key="3">
    <source>
        <dbReference type="Proteomes" id="UP000317176"/>
    </source>
</evidence>
<accession>A0A562L4D0</accession>
<evidence type="ECO:0000313" key="2">
    <source>
        <dbReference type="EMBL" id="TWI02465.1"/>
    </source>
</evidence>
<name>A0A562L4D0_9BRAD</name>
<dbReference type="Proteomes" id="UP000317176">
    <property type="component" value="Unassembled WGS sequence"/>
</dbReference>
<organism evidence="2 3">
    <name type="scientific">Bradyrhizobium daqingense</name>
    <dbReference type="NCBI Taxonomy" id="993502"/>
    <lineage>
        <taxon>Bacteria</taxon>
        <taxon>Pseudomonadati</taxon>
        <taxon>Pseudomonadota</taxon>
        <taxon>Alphaproteobacteria</taxon>
        <taxon>Hyphomicrobiales</taxon>
        <taxon>Nitrobacteraceae</taxon>
        <taxon>Bradyrhizobium</taxon>
    </lineage>
</organism>
<dbReference type="EMBL" id="VLKL01000011">
    <property type="protein sequence ID" value="TWI02465.1"/>
    <property type="molecule type" value="Genomic_DNA"/>
</dbReference>
<gene>
    <name evidence="2" type="ORF">IQ17_04078</name>
</gene>
<dbReference type="AlphaFoldDB" id="A0A562L4D0"/>
<feature type="region of interest" description="Disordered" evidence="1">
    <location>
        <begin position="131"/>
        <end position="176"/>
    </location>
</feature>
<keyword evidence="3" id="KW-1185">Reference proteome</keyword>
<reference evidence="2 3" key="1">
    <citation type="journal article" date="2015" name="Stand. Genomic Sci.">
        <title>Genomic Encyclopedia of Bacterial and Archaeal Type Strains, Phase III: the genomes of soil and plant-associated and newly described type strains.</title>
        <authorList>
            <person name="Whitman W.B."/>
            <person name="Woyke T."/>
            <person name="Klenk H.P."/>
            <person name="Zhou Y."/>
            <person name="Lilburn T.G."/>
            <person name="Beck B.J."/>
            <person name="De Vos P."/>
            <person name="Vandamme P."/>
            <person name="Eisen J.A."/>
            <person name="Garrity G."/>
            <person name="Hugenholtz P."/>
            <person name="Kyrpides N.C."/>
        </authorList>
    </citation>
    <scope>NUCLEOTIDE SEQUENCE [LARGE SCALE GENOMIC DNA]</scope>
    <source>
        <strain evidence="2 3">CGMCC 1.10947</strain>
    </source>
</reference>
<protein>
    <submittedName>
        <fullName evidence="2">Uncharacterized protein</fullName>
    </submittedName>
</protein>
<comment type="caution">
    <text evidence="2">The sequence shown here is derived from an EMBL/GenBank/DDBJ whole genome shotgun (WGS) entry which is preliminary data.</text>
</comment>